<accession>A0A198A1L4</accession>
<keyword evidence="2" id="KW-1185">Reference proteome</keyword>
<proteinExistence type="predicted"/>
<gene>
    <name evidence="1" type="ORF">A8708_22260</name>
</gene>
<dbReference type="Gene3D" id="3.30.460.10">
    <property type="entry name" value="Beta Polymerase, domain 2"/>
    <property type="match status" value="1"/>
</dbReference>
<dbReference type="AlphaFoldDB" id="A0A198A1L4"/>
<dbReference type="SUPFAM" id="SSF81301">
    <property type="entry name" value="Nucleotidyltransferase"/>
    <property type="match status" value="1"/>
</dbReference>
<evidence type="ECO:0008006" key="3">
    <source>
        <dbReference type="Google" id="ProtNLM"/>
    </source>
</evidence>
<dbReference type="InterPro" id="IPR043519">
    <property type="entry name" value="NT_sf"/>
</dbReference>
<evidence type="ECO:0000313" key="2">
    <source>
        <dbReference type="Proteomes" id="UP000078454"/>
    </source>
</evidence>
<comment type="caution">
    <text evidence="1">The sequence shown here is derived from an EMBL/GenBank/DDBJ whole genome shotgun (WGS) entry which is preliminary data.</text>
</comment>
<sequence>MKRQWTIVPWTPDWKLQFERESQVLQDIMQTEMIEIHHVGSTSVPTIGYAKPIIDMLIIVRDIERVDQHNEQMVSAGYRIRGENGIPNRRYFSKGDIQRTHHVHMYQMGDSRIFTYLDFKAYLLQHPNEAAKYGQLKLDIVASYPNDQYQEVKENRINHLVEKALRWGEEERKRME</sequence>
<dbReference type="STRING" id="1850517.A8708_22260"/>
<reference evidence="1 2" key="1">
    <citation type="submission" date="2016-05" db="EMBL/GenBank/DDBJ databases">
        <title>Paenibacillus sp. 1ZS3-15 nov., isolated from the rhizosphere soil.</title>
        <authorList>
            <person name="Zhang X.X."/>
            <person name="Zhang J."/>
        </authorList>
    </citation>
    <scope>NUCLEOTIDE SEQUENCE [LARGE SCALE GENOMIC DNA]</scope>
    <source>
        <strain evidence="1 2">1ZS3-15</strain>
    </source>
</reference>
<dbReference type="PANTHER" id="PTHR34822">
    <property type="entry name" value="GRPB DOMAIN PROTEIN (AFU_ORTHOLOGUE AFUA_1G01530)"/>
    <property type="match status" value="1"/>
</dbReference>
<dbReference type="OrthoDB" id="9799092at2"/>
<protein>
    <recommendedName>
        <fullName evidence="3">GrpB family protein</fullName>
    </recommendedName>
</protein>
<dbReference type="Proteomes" id="UP000078454">
    <property type="component" value="Unassembled WGS sequence"/>
</dbReference>
<dbReference type="PANTHER" id="PTHR34822:SF1">
    <property type="entry name" value="GRPB FAMILY PROTEIN"/>
    <property type="match status" value="1"/>
</dbReference>
<name>A0A198A1L4_9BACL</name>
<dbReference type="Pfam" id="PF04229">
    <property type="entry name" value="GrpB"/>
    <property type="match status" value="1"/>
</dbReference>
<evidence type="ECO:0000313" key="1">
    <source>
        <dbReference type="EMBL" id="OAS15060.1"/>
    </source>
</evidence>
<organism evidence="1 2">
    <name type="scientific">Paenibacillus oryzisoli</name>
    <dbReference type="NCBI Taxonomy" id="1850517"/>
    <lineage>
        <taxon>Bacteria</taxon>
        <taxon>Bacillati</taxon>
        <taxon>Bacillota</taxon>
        <taxon>Bacilli</taxon>
        <taxon>Bacillales</taxon>
        <taxon>Paenibacillaceae</taxon>
        <taxon>Paenibacillus</taxon>
    </lineage>
</organism>
<dbReference type="InterPro" id="IPR007344">
    <property type="entry name" value="GrpB/CoaE"/>
</dbReference>
<dbReference type="EMBL" id="LYPB01000085">
    <property type="protein sequence ID" value="OAS15060.1"/>
    <property type="molecule type" value="Genomic_DNA"/>
</dbReference>
<dbReference type="RefSeq" id="WP_068668599.1">
    <property type="nucleotide sequence ID" value="NZ_LYPB01000085.1"/>
</dbReference>